<dbReference type="EMBL" id="JBHSLW010000056">
    <property type="protein sequence ID" value="MFC5423041.1"/>
    <property type="molecule type" value="Genomic_DNA"/>
</dbReference>
<dbReference type="NCBIfam" id="TIGR01725">
    <property type="entry name" value="phge_HK97_gp10"/>
    <property type="match status" value="1"/>
</dbReference>
<evidence type="ECO:0000313" key="2">
    <source>
        <dbReference type="EMBL" id="MFC5423041.1"/>
    </source>
</evidence>
<reference evidence="3" key="1">
    <citation type="journal article" date="2019" name="Int. J. Syst. Evol. Microbiol.">
        <title>The Global Catalogue of Microorganisms (GCM) 10K type strain sequencing project: providing services to taxonomists for standard genome sequencing and annotation.</title>
        <authorList>
            <consortium name="The Broad Institute Genomics Platform"/>
            <consortium name="The Broad Institute Genome Sequencing Center for Infectious Disease"/>
            <person name="Wu L."/>
            <person name="Ma J."/>
        </authorList>
    </citation>
    <scope>NUCLEOTIDE SEQUENCE [LARGE SCALE GENOMIC DNA]</scope>
    <source>
        <strain evidence="3">NCAIM B.01391</strain>
    </source>
</reference>
<dbReference type="Proteomes" id="UP001596053">
    <property type="component" value="Unassembled WGS sequence"/>
</dbReference>
<dbReference type="Pfam" id="PF04883">
    <property type="entry name" value="HK97-gp10_like"/>
    <property type="match status" value="1"/>
</dbReference>
<organism evidence="2 3">
    <name type="scientific">Bosea eneae</name>
    <dbReference type="NCBI Taxonomy" id="151454"/>
    <lineage>
        <taxon>Bacteria</taxon>
        <taxon>Pseudomonadati</taxon>
        <taxon>Pseudomonadota</taxon>
        <taxon>Alphaproteobacteria</taxon>
        <taxon>Hyphomicrobiales</taxon>
        <taxon>Boseaceae</taxon>
        <taxon>Bosea</taxon>
    </lineage>
</organism>
<gene>
    <name evidence="2" type="ORF">ACFPOB_26175</name>
</gene>
<protein>
    <submittedName>
        <fullName evidence="2">HK97-gp10 family putative phage morphogenesis protein</fullName>
    </submittedName>
</protein>
<sequence>MSRLHALLEFSPMAKMSRLQRRLDRIPMEVRAAAATEALLGALGLSEAMKQVVPVDEGDVKASIRVERGKRGDRFYVKAGGPKTTKPVREAGKGNAPSYDYANASEFGTSRQPAQPWFYPTWRRNKKQIKAGIEHEIRKAVRKSNG</sequence>
<dbReference type="InterPro" id="IPR010064">
    <property type="entry name" value="HK97-gp10_tail"/>
</dbReference>
<evidence type="ECO:0000313" key="3">
    <source>
        <dbReference type="Proteomes" id="UP001596053"/>
    </source>
</evidence>
<comment type="caution">
    <text evidence="2">The sequence shown here is derived from an EMBL/GenBank/DDBJ whole genome shotgun (WGS) entry which is preliminary data.</text>
</comment>
<feature type="region of interest" description="Disordered" evidence="1">
    <location>
        <begin position="75"/>
        <end position="97"/>
    </location>
</feature>
<accession>A0ABW0IZL4</accession>
<proteinExistence type="predicted"/>
<dbReference type="RefSeq" id="WP_377801235.1">
    <property type="nucleotide sequence ID" value="NZ_JBHSLW010000056.1"/>
</dbReference>
<name>A0ABW0IZL4_9HYPH</name>
<evidence type="ECO:0000256" key="1">
    <source>
        <dbReference type="SAM" id="MobiDB-lite"/>
    </source>
</evidence>
<keyword evidence="3" id="KW-1185">Reference proteome</keyword>